<dbReference type="AlphaFoldDB" id="A0A2A2JR62"/>
<dbReference type="PROSITE" id="PS00658">
    <property type="entry name" value="FORK_HEAD_2"/>
    <property type="match status" value="1"/>
</dbReference>
<dbReference type="EMBL" id="LIAE01010266">
    <property type="protein sequence ID" value="PAV64266.1"/>
    <property type="molecule type" value="Genomic_DNA"/>
</dbReference>
<dbReference type="PANTHER" id="PTHR11829">
    <property type="entry name" value="FORKHEAD BOX PROTEIN"/>
    <property type="match status" value="1"/>
</dbReference>
<dbReference type="InterPro" id="IPR001766">
    <property type="entry name" value="Fork_head_dom"/>
</dbReference>
<dbReference type="InterPro" id="IPR030456">
    <property type="entry name" value="TF_fork_head_CS_2"/>
</dbReference>
<evidence type="ECO:0000313" key="6">
    <source>
        <dbReference type="Proteomes" id="UP000218231"/>
    </source>
</evidence>
<dbReference type="GO" id="GO:0005634">
    <property type="term" value="C:nucleus"/>
    <property type="evidence" value="ECO:0007669"/>
    <property type="project" value="UniProtKB-SubCell"/>
</dbReference>
<reference evidence="5 6" key="1">
    <citation type="journal article" date="2017" name="Curr. Biol.">
        <title>Genome architecture and evolution of a unichromosomal asexual nematode.</title>
        <authorList>
            <person name="Fradin H."/>
            <person name="Zegar C."/>
            <person name="Gutwein M."/>
            <person name="Lucas J."/>
            <person name="Kovtun M."/>
            <person name="Corcoran D."/>
            <person name="Baugh L.R."/>
            <person name="Kiontke K."/>
            <person name="Gunsalus K."/>
            <person name="Fitch D.H."/>
            <person name="Piano F."/>
        </authorList>
    </citation>
    <scope>NUCLEOTIDE SEQUENCE [LARGE SCALE GENOMIC DNA]</scope>
    <source>
        <strain evidence="5">PF1309</strain>
    </source>
</reference>
<dbReference type="SUPFAM" id="SSF46785">
    <property type="entry name" value="Winged helix' DNA-binding domain"/>
    <property type="match status" value="1"/>
</dbReference>
<dbReference type="InterPro" id="IPR018122">
    <property type="entry name" value="TF_fork_head_CS_1"/>
</dbReference>
<dbReference type="InterPro" id="IPR036388">
    <property type="entry name" value="WH-like_DNA-bd_sf"/>
</dbReference>
<proteinExistence type="predicted"/>
<evidence type="ECO:0000313" key="5">
    <source>
        <dbReference type="EMBL" id="PAV64266.1"/>
    </source>
</evidence>
<dbReference type="GO" id="GO:0030154">
    <property type="term" value="P:cell differentiation"/>
    <property type="evidence" value="ECO:0007669"/>
    <property type="project" value="TreeGrafter"/>
</dbReference>
<dbReference type="PRINTS" id="PR00053">
    <property type="entry name" value="FORKHEAD"/>
</dbReference>
<dbReference type="STRING" id="2018661.A0A2A2JR62"/>
<comment type="caution">
    <text evidence="5">The sequence shown here is derived from an EMBL/GenBank/DDBJ whole genome shotgun (WGS) entry which is preliminary data.</text>
</comment>
<dbReference type="PROSITE" id="PS50039">
    <property type="entry name" value="FORK_HEAD_3"/>
    <property type="match status" value="1"/>
</dbReference>
<dbReference type="OrthoDB" id="5402974at2759"/>
<dbReference type="Pfam" id="PF00250">
    <property type="entry name" value="Forkhead"/>
    <property type="match status" value="1"/>
</dbReference>
<dbReference type="InterPro" id="IPR036390">
    <property type="entry name" value="WH_DNA-bd_sf"/>
</dbReference>
<protein>
    <recommendedName>
        <fullName evidence="4">Fork-head domain-containing protein</fullName>
    </recommendedName>
</protein>
<dbReference type="InterPro" id="IPR050211">
    <property type="entry name" value="FOX_domain-containing"/>
</dbReference>
<organism evidence="5 6">
    <name type="scientific">Diploscapter pachys</name>
    <dbReference type="NCBI Taxonomy" id="2018661"/>
    <lineage>
        <taxon>Eukaryota</taxon>
        <taxon>Metazoa</taxon>
        <taxon>Ecdysozoa</taxon>
        <taxon>Nematoda</taxon>
        <taxon>Chromadorea</taxon>
        <taxon>Rhabditida</taxon>
        <taxon>Rhabditina</taxon>
        <taxon>Rhabditomorpha</taxon>
        <taxon>Rhabditoidea</taxon>
        <taxon>Rhabditidae</taxon>
        <taxon>Diploscapter</taxon>
    </lineage>
</organism>
<accession>A0A2A2JR62</accession>
<evidence type="ECO:0000256" key="1">
    <source>
        <dbReference type="ARBA" id="ARBA00023125"/>
    </source>
</evidence>
<dbReference type="PANTHER" id="PTHR11829:SF388">
    <property type="entry name" value="FORK HEAD DOMAIN-CONTAINING PROTEIN L1-RELATED"/>
    <property type="match status" value="1"/>
</dbReference>
<keyword evidence="1 3" id="KW-0238">DNA-binding</keyword>
<feature type="DNA-binding region" description="Fork-head" evidence="3">
    <location>
        <begin position="10"/>
        <end position="111"/>
    </location>
</feature>
<evidence type="ECO:0000256" key="2">
    <source>
        <dbReference type="ARBA" id="ARBA00023242"/>
    </source>
</evidence>
<dbReference type="Gene3D" id="1.10.10.10">
    <property type="entry name" value="Winged helix-like DNA-binding domain superfamily/Winged helix DNA-binding domain"/>
    <property type="match status" value="1"/>
</dbReference>
<dbReference type="GO" id="GO:0000978">
    <property type="term" value="F:RNA polymerase II cis-regulatory region sequence-specific DNA binding"/>
    <property type="evidence" value="ECO:0007669"/>
    <property type="project" value="TreeGrafter"/>
</dbReference>
<dbReference type="GO" id="GO:0000981">
    <property type="term" value="F:DNA-binding transcription factor activity, RNA polymerase II-specific"/>
    <property type="evidence" value="ECO:0007669"/>
    <property type="project" value="TreeGrafter"/>
</dbReference>
<evidence type="ECO:0000259" key="4">
    <source>
        <dbReference type="PROSITE" id="PS50039"/>
    </source>
</evidence>
<comment type="subcellular location">
    <subcellularLocation>
        <location evidence="3">Nucleus</location>
    </subcellularLocation>
</comment>
<dbReference type="PROSITE" id="PS00657">
    <property type="entry name" value="FORK_HEAD_1"/>
    <property type="match status" value="1"/>
</dbReference>
<feature type="domain" description="Fork-head" evidence="4">
    <location>
        <begin position="10"/>
        <end position="111"/>
    </location>
</feature>
<dbReference type="SMART" id="SM00339">
    <property type="entry name" value="FH"/>
    <property type="match status" value="1"/>
</dbReference>
<dbReference type="Proteomes" id="UP000218231">
    <property type="component" value="Unassembled WGS sequence"/>
</dbReference>
<name>A0A2A2JR62_9BILA</name>
<gene>
    <name evidence="5" type="ORF">WR25_25349</name>
</gene>
<keyword evidence="2 3" id="KW-0539">Nucleus</keyword>
<sequence length="305" mass="35154">MQEEGNTDEKPPYSYVALIALAIDSSPEKRLTLNQIYKFIETKFPYYRNADQKRKQGWQNSIRHNLSLNDCFIKKARDGMSHANDRKGNYWTMQAECQPLFDNGNYRRRKMKKSYPNYSQQQSMTEKQQIEIYRRFQLQQMQNIHMPKMDPSLMLFQNLGLNNSYQMGVYGTAADMSGVASSMVFENNSGNMMQSLPPQASQTVNYFTTFMHAEAQQNDQQAPNTSNDESKPLRINEEHHIYQPEVKVQQIGASYPTAMSSYVTSACAWPIPLASNHTSTFTDIDNSQTSLHAGSYEYKYTTHDS</sequence>
<keyword evidence="6" id="KW-1185">Reference proteome</keyword>
<dbReference type="GO" id="GO:0009653">
    <property type="term" value="P:anatomical structure morphogenesis"/>
    <property type="evidence" value="ECO:0007669"/>
    <property type="project" value="TreeGrafter"/>
</dbReference>
<dbReference type="FunFam" id="1.10.10.10:FF:000598">
    <property type="entry name" value="forkhead box protein I1 isoform X2"/>
    <property type="match status" value="1"/>
</dbReference>
<evidence type="ECO:0000256" key="3">
    <source>
        <dbReference type="PROSITE-ProRule" id="PRU00089"/>
    </source>
</evidence>